<dbReference type="InterPro" id="IPR001841">
    <property type="entry name" value="Znf_RING"/>
</dbReference>
<evidence type="ECO:0000313" key="3">
    <source>
        <dbReference type="EMBL" id="PKY51994.1"/>
    </source>
</evidence>
<evidence type="ECO:0000313" key="4">
    <source>
        <dbReference type="Proteomes" id="UP000234323"/>
    </source>
</evidence>
<comment type="caution">
    <text evidence="3">The sequence shown here is derived from an EMBL/GenBank/DDBJ whole genome shotgun (WGS) entry which is preliminary data.</text>
</comment>
<feature type="domain" description="RING-type" evidence="2">
    <location>
        <begin position="33"/>
        <end position="76"/>
    </location>
</feature>
<dbReference type="AlphaFoldDB" id="A0A2I1GZL0"/>
<name>A0A2I1GZL0_9GLOM</name>
<dbReference type="VEuPathDB" id="FungiDB:FUN_015502"/>
<dbReference type="GO" id="GO:0008270">
    <property type="term" value="F:zinc ion binding"/>
    <property type="evidence" value="ECO:0007669"/>
    <property type="project" value="UniProtKB-KW"/>
</dbReference>
<keyword evidence="1" id="KW-0479">Metal-binding</keyword>
<keyword evidence="4" id="KW-1185">Reference proteome</keyword>
<dbReference type="PROSITE" id="PS50089">
    <property type="entry name" value="ZF_RING_2"/>
    <property type="match status" value="1"/>
</dbReference>
<gene>
    <name evidence="3" type="ORF">RhiirA4_495374</name>
</gene>
<dbReference type="SMART" id="SM00184">
    <property type="entry name" value="RING"/>
    <property type="match status" value="1"/>
</dbReference>
<sequence>MSLSNIRNLAYNILKKLGDDIVKDAEFTELEKCPQCDKDILTPSFEAFIILACGHVFHRECIERVFLLTRQNKCPVADCTATVKPAVSERRFSVASSQSKKRNEDARHELILAYYNFKHLDYYRKTEGEHEAQKRINDEVRGQLPKEVTKYTIRKKTEGARKVYDLFFRISDDKMGRVVNIRRIKTFSASSIAKLSCDDILYVATQVKKNNRVSA</sequence>
<organism evidence="3 4">
    <name type="scientific">Rhizophagus irregularis</name>
    <dbReference type="NCBI Taxonomy" id="588596"/>
    <lineage>
        <taxon>Eukaryota</taxon>
        <taxon>Fungi</taxon>
        <taxon>Fungi incertae sedis</taxon>
        <taxon>Mucoromycota</taxon>
        <taxon>Glomeromycotina</taxon>
        <taxon>Glomeromycetes</taxon>
        <taxon>Glomerales</taxon>
        <taxon>Glomeraceae</taxon>
        <taxon>Rhizophagus</taxon>
    </lineage>
</organism>
<dbReference type="VEuPathDB" id="FungiDB:RhiirFUN_012382"/>
<keyword evidence="1" id="KW-0862">Zinc</keyword>
<dbReference type="Gene3D" id="3.30.40.10">
    <property type="entry name" value="Zinc/RING finger domain, C3HC4 (zinc finger)"/>
    <property type="match status" value="1"/>
</dbReference>
<dbReference type="SUPFAM" id="SSF57850">
    <property type="entry name" value="RING/U-box"/>
    <property type="match status" value="1"/>
</dbReference>
<dbReference type="VEuPathDB" id="FungiDB:FUN_025164"/>
<dbReference type="VEuPathDB" id="FungiDB:RhiirA1_543130"/>
<dbReference type="InterPro" id="IPR013083">
    <property type="entry name" value="Znf_RING/FYVE/PHD"/>
</dbReference>
<dbReference type="Proteomes" id="UP000234323">
    <property type="component" value="Unassembled WGS sequence"/>
</dbReference>
<dbReference type="EMBL" id="LLXI01001118">
    <property type="protein sequence ID" value="PKY51994.1"/>
    <property type="molecule type" value="Genomic_DNA"/>
</dbReference>
<accession>A0A2I1GZL0</accession>
<protein>
    <recommendedName>
        <fullName evidence="2">RING-type domain-containing protein</fullName>
    </recommendedName>
</protein>
<proteinExistence type="predicted"/>
<dbReference type="Pfam" id="PF14634">
    <property type="entry name" value="zf-RING_5"/>
    <property type="match status" value="1"/>
</dbReference>
<reference evidence="3 4" key="1">
    <citation type="submission" date="2015-10" db="EMBL/GenBank/DDBJ databases">
        <title>Genome analyses suggest a sexual origin of heterokaryosis in a supposedly ancient asexual fungus.</title>
        <authorList>
            <person name="Ropars J."/>
            <person name="Sedzielewska K."/>
            <person name="Noel J."/>
            <person name="Charron P."/>
            <person name="Farinelli L."/>
            <person name="Marton T."/>
            <person name="Kruger M."/>
            <person name="Pelin A."/>
            <person name="Brachmann A."/>
            <person name="Corradi N."/>
        </authorList>
    </citation>
    <scope>NUCLEOTIDE SEQUENCE [LARGE SCALE GENOMIC DNA]</scope>
    <source>
        <strain evidence="3 4">A4</strain>
    </source>
</reference>
<keyword evidence="1" id="KW-0863">Zinc-finger</keyword>
<evidence type="ECO:0000256" key="1">
    <source>
        <dbReference type="PROSITE-ProRule" id="PRU00175"/>
    </source>
</evidence>
<evidence type="ECO:0000259" key="2">
    <source>
        <dbReference type="PROSITE" id="PS50089"/>
    </source>
</evidence>